<evidence type="ECO:0000313" key="3">
    <source>
        <dbReference type="Proteomes" id="UP000183530"/>
    </source>
</evidence>
<accession>A0A1L2ZMG5</accession>
<dbReference type="AlphaFoldDB" id="A0A1L2ZMG5"/>
<organism evidence="2 3">
    <name type="scientific">Neomicrococcus aestuarii</name>
    <dbReference type="NCBI Taxonomy" id="556325"/>
    <lineage>
        <taxon>Bacteria</taxon>
        <taxon>Bacillati</taxon>
        <taxon>Actinomycetota</taxon>
        <taxon>Actinomycetes</taxon>
        <taxon>Micrococcales</taxon>
        <taxon>Micrococcaceae</taxon>
        <taxon>Neomicrococcus</taxon>
    </lineage>
</organism>
<protein>
    <submittedName>
        <fullName evidence="2">Uncharacterized protein</fullName>
    </submittedName>
</protein>
<dbReference type="EMBL" id="CP018135">
    <property type="protein sequence ID" value="APF40212.1"/>
    <property type="molecule type" value="Genomic_DNA"/>
</dbReference>
<keyword evidence="1" id="KW-1133">Transmembrane helix</keyword>
<reference evidence="2 3" key="1">
    <citation type="submission" date="2016-11" db="EMBL/GenBank/DDBJ databases">
        <title>Genome sequencing of Zhihengliuella aestuarii B18 antagonistic to Plasmodiophora brassicae.</title>
        <authorList>
            <person name="Luo Y."/>
        </authorList>
    </citation>
    <scope>NUCLEOTIDE SEQUENCE [LARGE SCALE GENOMIC DNA]</scope>
    <source>
        <strain evidence="2 3">B18</strain>
    </source>
</reference>
<dbReference type="OrthoDB" id="5196884at2"/>
<name>A0A1L2ZMG5_9MICC</name>
<keyword evidence="1" id="KW-0812">Transmembrane</keyword>
<dbReference type="STRING" id="556325.BHE16_03325"/>
<proteinExistence type="predicted"/>
<sequence length="78" mass="8451">MEKVSFHFLSILRAIYTIVTSLVRGLSQRVQTQERGDVPGWVMLAIMSALLVAGLLAIAGPRLIELFNQAIDNVAGLG</sequence>
<evidence type="ECO:0000313" key="2">
    <source>
        <dbReference type="EMBL" id="APF40212.1"/>
    </source>
</evidence>
<dbReference type="KEGG" id="nae:BHE16_03325"/>
<feature type="transmembrane region" description="Helical" evidence="1">
    <location>
        <begin position="6"/>
        <end position="26"/>
    </location>
</feature>
<evidence type="ECO:0000256" key="1">
    <source>
        <dbReference type="SAM" id="Phobius"/>
    </source>
</evidence>
<feature type="transmembrane region" description="Helical" evidence="1">
    <location>
        <begin position="38"/>
        <end position="59"/>
    </location>
</feature>
<gene>
    <name evidence="2" type="ORF">BHE16_03325</name>
</gene>
<keyword evidence="3" id="KW-1185">Reference proteome</keyword>
<keyword evidence="1" id="KW-0472">Membrane</keyword>
<dbReference type="RefSeq" id="WP_071893692.1">
    <property type="nucleotide sequence ID" value="NZ_CP018135.1"/>
</dbReference>
<dbReference type="Proteomes" id="UP000183530">
    <property type="component" value="Chromosome"/>
</dbReference>